<name>V5WH52_9SPIO</name>
<reference evidence="1 2" key="1">
    <citation type="journal article" date="2015" name="Stand. Genomic Sci.">
        <title>Complete genome sequence and description of Salinispira pacifica gen. nov., sp. nov., a novel spirochaete isolated form a hypersaline microbial mat.</title>
        <authorList>
            <person name="Ben Hania W."/>
            <person name="Joseph M."/>
            <person name="Schumann P."/>
            <person name="Bunk B."/>
            <person name="Fiebig A."/>
            <person name="Sproer C."/>
            <person name="Klenk H.P."/>
            <person name="Fardeau M.L."/>
            <person name="Spring S."/>
        </authorList>
    </citation>
    <scope>NUCLEOTIDE SEQUENCE [LARGE SCALE GENOMIC DNA]</scope>
    <source>
        <strain evidence="1 2">L21-RPul-D2</strain>
    </source>
</reference>
<dbReference type="KEGG" id="slr:L21SP2_1566"/>
<keyword evidence="2" id="KW-1185">Reference proteome</keyword>
<evidence type="ECO:0000313" key="1">
    <source>
        <dbReference type="EMBL" id="AHC14955.1"/>
    </source>
</evidence>
<protein>
    <submittedName>
        <fullName evidence="1">Uncharacterized protein</fullName>
    </submittedName>
</protein>
<dbReference type="Proteomes" id="UP000018680">
    <property type="component" value="Chromosome"/>
</dbReference>
<organism evidence="1 2">
    <name type="scientific">Salinispira pacifica</name>
    <dbReference type="NCBI Taxonomy" id="1307761"/>
    <lineage>
        <taxon>Bacteria</taxon>
        <taxon>Pseudomonadati</taxon>
        <taxon>Spirochaetota</taxon>
        <taxon>Spirochaetia</taxon>
        <taxon>Spirochaetales</taxon>
        <taxon>Spirochaetaceae</taxon>
        <taxon>Salinispira</taxon>
    </lineage>
</organism>
<accession>V5WH52</accession>
<dbReference type="EMBL" id="CP006939">
    <property type="protein sequence ID" value="AHC14955.1"/>
    <property type="molecule type" value="Genomic_DNA"/>
</dbReference>
<sequence>MFAAFQIVIERVVKPQIEWLRRRASLSEALLTYRSDIVRQTLSQQAARYIQRQSAELYAAGGLLPWKQQISLNINRQINLILSPALSGVELSTERIYESLKILRKCNVRSSYTGRGLRDIRRIDLTGDVGDSLHTPESWGYPPGRSIQ</sequence>
<dbReference type="AlphaFoldDB" id="V5WH52"/>
<proteinExistence type="predicted"/>
<dbReference type="STRING" id="1307761.L21SP2_1566"/>
<evidence type="ECO:0000313" key="2">
    <source>
        <dbReference type="Proteomes" id="UP000018680"/>
    </source>
</evidence>
<dbReference type="HOGENOM" id="CLU_1757529_0_0_12"/>
<gene>
    <name evidence="1" type="ORF">L21SP2_1566</name>
</gene>